<dbReference type="InterPro" id="IPR003362">
    <property type="entry name" value="Bact_transf"/>
</dbReference>
<dbReference type="GO" id="GO:0016780">
    <property type="term" value="F:phosphotransferase activity, for other substituted phosphate groups"/>
    <property type="evidence" value="ECO:0007669"/>
    <property type="project" value="TreeGrafter"/>
</dbReference>
<feature type="domain" description="Bacterial sugar transferase" evidence="3">
    <location>
        <begin position="53"/>
        <end position="241"/>
    </location>
</feature>
<proteinExistence type="inferred from homology"/>
<dbReference type="AlphaFoldDB" id="A0A2M7G5T2"/>
<name>A0A2M7G5T2_9BACT</name>
<organism evidence="4 5">
    <name type="scientific">bacterium (Candidatus Blackallbacteria) CG17_big_fil_post_rev_8_21_14_2_50_48_46</name>
    <dbReference type="NCBI Taxonomy" id="2014261"/>
    <lineage>
        <taxon>Bacteria</taxon>
        <taxon>Candidatus Blackallbacteria</taxon>
    </lineage>
</organism>
<evidence type="ECO:0000313" key="5">
    <source>
        <dbReference type="Proteomes" id="UP000231019"/>
    </source>
</evidence>
<feature type="transmembrane region" description="Helical" evidence="2">
    <location>
        <begin position="58"/>
        <end position="81"/>
    </location>
</feature>
<dbReference type="PANTHER" id="PTHR30576">
    <property type="entry name" value="COLANIC BIOSYNTHESIS UDP-GLUCOSE LIPID CARRIER TRANSFERASE"/>
    <property type="match status" value="1"/>
</dbReference>
<evidence type="ECO:0000256" key="2">
    <source>
        <dbReference type="SAM" id="Phobius"/>
    </source>
</evidence>
<sequence length="247" mass="28800">MQNFLLPNKTQAHPKLSAQELKKLEQRYLGVKWERHLLPTQTLFLQHCETFLKRAIDVLGALAALLMLSPLLIFTALAIWLEDRGPVLFSQERVGQFGRVFQFYKFRSMVRNAEALKDSLTHLNESSDGVIFKARRDPRITRVGRIIRRLSIDELPQLWNVLRGDMSLVGPRPPVPREVQDYRPEDRKRLDIRPGLTCIWQVSGRSEIPFHRQVQMDQDYILRQNLKLDFILLLKTVRAVFSGRGAY</sequence>
<comment type="caution">
    <text evidence="4">The sequence shown here is derived from an EMBL/GenBank/DDBJ whole genome shotgun (WGS) entry which is preliminary data.</text>
</comment>
<protein>
    <submittedName>
        <fullName evidence="4">Glycosyl transferase</fullName>
    </submittedName>
</protein>
<evidence type="ECO:0000256" key="1">
    <source>
        <dbReference type="ARBA" id="ARBA00006464"/>
    </source>
</evidence>
<dbReference type="PANTHER" id="PTHR30576:SF10">
    <property type="entry name" value="SLL5057 PROTEIN"/>
    <property type="match status" value="1"/>
</dbReference>
<dbReference type="Proteomes" id="UP000231019">
    <property type="component" value="Unassembled WGS sequence"/>
</dbReference>
<dbReference type="EMBL" id="PFFQ01000032">
    <property type="protein sequence ID" value="PIW16942.1"/>
    <property type="molecule type" value="Genomic_DNA"/>
</dbReference>
<gene>
    <name evidence="4" type="ORF">COW36_10730</name>
</gene>
<accession>A0A2M7G5T2</accession>
<evidence type="ECO:0000313" key="4">
    <source>
        <dbReference type="EMBL" id="PIW16942.1"/>
    </source>
</evidence>
<comment type="similarity">
    <text evidence="1">Belongs to the bacterial sugar transferase family.</text>
</comment>
<keyword evidence="2" id="KW-0472">Membrane</keyword>
<keyword evidence="2" id="KW-1133">Transmembrane helix</keyword>
<keyword evidence="4" id="KW-0808">Transferase</keyword>
<evidence type="ECO:0000259" key="3">
    <source>
        <dbReference type="Pfam" id="PF02397"/>
    </source>
</evidence>
<dbReference type="Pfam" id="PF02397">
    <property type="entry name" value="Bac_transf"/>
    <property type="match status" value="1"/>
</dbReference>
<keyword evidence="2" id="KW-0812">Transmembrane</keyword>
<reference evidence="4 5" key="1">
    <citation type="submission" date="2017-09" db="EMBL/GenBank/DDBJ databases">
        <title>Depth-based differentiation of microbial function through sediment-hosted aquifers and enrichment of novel symbionts in the deep terrestrial subsurface.</title>
        <authorList>
            <person name="Probst A.J."/>
            <person name="Ladd B."/>
            <person name="Jarett J.K."/>
            <person name="Geller-Mcgrath D.E."/>
            <person name="Sieber C.M."/>
            <person name="Emerson J.B."/>
            <person name="Anantharaman K."/>
            <person name="Thomas B.C."/>
            <person name="Malmstrom R."/>
            <person name="Stieglmeier M."/>
            <person name="Klingl A."/>
            <person name="Woyke T."/>
            <person name="Ryan C.M."/>
            <person name="Banfield J.F."/>
        </authorList>
    </citation>
    <scope>NUCLEOTIDE SEQUENCE [LARGE SCALE GENOMIC DNA]</scope>
    <source>
        <strain evidence="4">CG17_big_fil_post_rev_8_21_14_2_50_48_46</strain>
    </source>
</reference>